<organism evidence="2 3">
    <name type="scientific">Jimgerdemannia flammicorona</name>
    <dbReference type="NCBI Taxonomy" id="994334"/>
    <lineage>
        <taxon>Eukaryota</taxon>
        <taxon>Fungi</taxon>
        <taxon>Fungi incertae sedis</taxon>
        <taxon>Mucoromycota</taxon>
        <taxon>Mucoromycotina</taxon>
        <taxon>Endogonomycetes</taxon>
        <taxon>Endogonales</taxon>
        <taxon>Endogonaceae</taxon>
        <taxon>Jimgerdemannia</taxon>
    </lineage>
</organism>
<evidence type="ECO:0000313" key="2">
    <source>
        <dbReference type="EMBL" id="RUS29396.1"/>
    </source>
</evidence>
<dbReference type="Gene3D" id="2.170.150.40">
    <property type="entry name" value="Domain of unknown function (DUF427)"/>
    <property type="match status" value="1"/>
</dbReference>
<dbReference type="PANTHER" id="PTHR43058:SF1">
    <property type="entry name" value="DUF427 DOMAIN-CONTAINING PROTEIN"/>
    <property type="match status" value="1"/>
</dbReference>
<feature type="domain" description="DUF427" evidence="1">
    <location>
        <begin position="24"/>
        <end position="110"/>
    </location>
</feature>
<gene>
    <name evidence="2" type="ORF">BC938DRAFT_480711</name>
</gene>
<protein>
    <recommendedName>
        <fullName evidence="1">DUF427 domain-containing protein</fullName>
    </recommendedName>
</protein>
<sequence>MAQKENVWDYPRPPAMELTPKRLRVLYKDVVIADTTKAYRILETSHPPTYYIPIEDVNQDVLIKNTRNTYCEWKGTAHYYDVKVGDDIIRIWYYPNPTDKYAAIKDYLSVTSSTATSMMKRYAIIMESSLPPCLIRHDSHCSSVEPQPGDFYGGWMTSDIEGKVKGMGW</sequence>
<dbReference type="EMBL" id="RBNJ01005215">
    <property type="protein sequence ID" value="RUS29396.1"/>
    <property type="molecule type" value="Genomic_DNA"/>
</dbReference>
<evidence type="ECO:0000313" key="3">
    <source>
        <dbReference type="Proteomes" id="UP000274822"/>
    </source>
</evidence>
<keyword evidence="3" id="KW-1185">Reference proteome</keyword>
<accession>A0A433QHV8</accession>
<name>A0A433QHV8_9FUNG</name>
<comment type="caution">
    <text evidence="2">The sequence shown here is derived from an EMBL/GenBank/DDBJ whole genome shotgun (WGS) entry which is preliminary data.</text>
</comment>
<dbReference type="InterPro" id="IPR007361">
    <property type="entry name" value="DUF427"/>
</dbReference>
<dbReference type="Pfam" id="PF04248">
    <property type="entry name" value="NTP_transf_9"/>
    <property type="match status" value="1"/>
</dbReference>
<dbReference type="Proteomes" id="UP000274822">
    <property type="component" value="Unassembled WGS sequence"/>
</dbReference>
<dbReference type="InterPro" id="IPR038694">
    <property type="entry name" value="DUF427_sf"/>
</dbReference>
<reference evidence="2 3" key="1">
    <citation type="journal article" date="2018" name="New Phytol.">
        <title>Phylogenomics of Endogonaceae and evolution of mycorrhizas within Mucoromycota.</title>
        <authorList>
            <person name="Chang Y."/>
            <person name="Desiro A."/>
            <person name="Na H."/>
            <person name="Sandor L."/>
            <person name="Lipzen A."/>
            <person name="Clum A."/>
            <person name="Barry K."/>
            <person name="Grigoriev I.V."/>
            <person name="Martin F.M."/>
            <person name="Stajich J.E."/>
            <person name="Smith M.E."/>
            <person name="Bonito G."/>
            <person name="Spatafora J.W."/>
        </authorList>
    </citation>
    <scope>NUCLEOTIDE SEQUENCE [LARGE SCALE GENOMIC DNA]</scope>
    <source>
        <strain evidence="2 3">AD002</strain>
    </source>
</reference>
<evidence type="ECO:0000259" key="1">
    <source>
        <dbReference type="Pfam" id="PF04248"/>
    </source>
</evidence>
<dbReference type="PANTHER" id="PTHR43058">
    <property type="entry name" value="SLR0655 PROTEIN"/>
    <property type="match status" value="1"/>
</dbReference>
<dbReference type="AlphaFoldDB" id="A0A433QHV8"/>
<proteinExistence type="predicted"/>